<organism evidence="2 3">
    <name type="scientific">Escherichia coli</name>
    <dbReference type="NCBI Taxonomy" id="562"/>
    <lineage>
        <taxon>Bacteria</taxon>
        <taxon>Pseudomonadati</taxon>
        <taxon>Pseudomonadota</taxon>
        <taxon>Gammaproteobacteria</taxon>
        <taxon>Enterobacterales</taxon>
        <taxon>Enterobacteriaceae</taxon>
        <taxon>Escherichia</taxon>
    </lineage>
</organism>
<evidence type="ECO:0000256" key="1">
    <source>
        <dbReference type="SAM" id="SignalP"/>
    </source>
</evidence>
<dbReference type="AlphaFoldDB" id="A0AAX2KPM5"/>
<protein>
    <submittedName>
        <fullName evidence="2">Uncharacterized protein</fullName>
    </submittedName>
</protein>
<proteinExistence type="predicted"/>
<keyword evidence="1" id="KW-0732">Signal</keyword>
<accession>A0AAX2KPM5</accession>
<sequence>MKKMIFVAALLVNIQQVHASAAIVASTAATTAAVAAANSANIANQQAQRAANASASVHSITIKSSKQNLGFITCGTRSNEAVGSLGCTVYGGSENREIPWKTWPGYVLGSKLPASYEVNAVSFDHYNGVGNGLFCILRLRMKFSKFSELVNRILSQQPQPSSRYGCNNRYSFAWQHWVQHPQLRFSQFTLVLIGIPGKC</sequence>
<evidence type="ECO:0000313" key="3">
    <source>
        <dbReference type="Proteomes" id="UP000254718"/>
    </source>
</evidence>
<name>A0AAX2KPM5_ECOLX</name>
<gene>
    <name evidence="2" type="ORF">NCTC8333_06485</name>
</gene>
<reference evidence="2 3" key="1">
    <citation type="submission" date="2018-06" db="EMBL/GenBank/DDBJ databases">
        <authorList>
            <consortium name="Pathogen Informatics"/>
            <person name="Doyle S."/>
        </authorList>
    </citation>
    <scope>NUCLEOTIDE SEQUENCE [LARGE SCALE GENOMIC DNA]</scope>
    <source>
        <strain evidence="2 3">NCTC8333</strain>
    </source>
</reference>
<feature type="signal peptide" evidence="1">
    <location>
        <begin position="1"/>
        <end position="19"/>
    </location>
</feature>
<dbReference type="Proteomes" id="UP000254718">
    <property type="component" value="Unassembled WGS sequence"/>
</dbReference>
<dbReference type="EMBL" id="UGFE01000007">
    <property type="protein sequence ID" value="STO18224.1"/>
    <property type="molecule type" value="Genomic_DNA"/>
</dbReference>
<feature type="chain" id="PRO_5043601032" evidence="1">
    <location>
        <begin position="20"/>
        <end position="199"/>
    </location>
</feature>
<comment type="caution">
    <text evidence="2">The sequence shown here is derived from an EMBL/GenBank/DDBJ whole genome shotgun (WGS) entry which is preliminary data.</text>
</comment>
<evidence type="ECO:0000313" key="2">
    <source>
        <dbReference type="EMBL" id="STO18224.1"/>
    </source>
</evidence>